<dbReference type="SUPFAM" id="SSF141986">
    <property type="entry name" value="LD-carboxypeptidase A C-terminal domain-like"/>
    <property type="match status" value="1"/>
</dbReference>
<reference evidence="9" key="1">
    <citation type="submission" date="2020-08" db="EMBL/GenBank/DDBJ databases">
        <title>Genome public.</title>
        <authorList>
            <person name="Liu C."/>
            <person name="Sun Q."/>
        </authorList>
    </citation>
    <scope>NUCLEOTIDE SEQUENCE</scope>
    <source>
        <strain evidence="9">NSJ-12</strain>
    </source>
</reference>
<proteinExistence type="inferred from homology"/>
<dbReference type="InterPro" id="IPR003507">
    <property type="entry name" value="S66_fam"/>
</dbReference>
<keyword evidence="2" id="KW-0121">Carboxypeptidase</keyword>
<dbReference type="InterPro" id="IPR027478">
    <property type="entry name" value="LdcA_N"/>
</dbReference>
<dbReference type="InterPro" id="IPR027461">
    <property type="entry name" value="Carboxypeptidase_A_C_sf"/>
</dbReference>
<dbReference type="GO" id="GO:0004180">
    <property type="term" value="F:carboxypeptidase activity"/>
    <property type="evidence" value="ECO:0007669"/>
    <property type="project" value="UniProtKB-KW"/>
</dbReference>
<accession>A0A926EHR1</accession>
<evidence type="ECO:0000256" key="6">
    <source>
        <dbReference type="PIRSR" id="PIRSR028757-1"/>
    </source>
</evidence>
<dbReference type="CDD" id="cd07062">
    <property type="entry name" value="Peptidase_S66_mccF_like"/>
    <property type="match status" value="1"/>
</dbReference>
<dbReference type="EMBL" id="JACRSY010000005">
    <property type="protein sequence ID" value="MBC8578775.1"/>
    <property type="molecule type" value="Genomic_DNA"/>
</dbReference>
<dbReference type="GO" id="GO:0006508">
    <property type="term" value="P:proteolysis"/>
    <property type="evidence" value="ECO:0007669"/>
    <property type="project" value="UniProtKB-KW"/>
</dbReference>
<dbReference type="PANTHER" id="PTHR30237">
    <property type="entry name" value="MURAMOYLTETRAPEPTIDE CARBOXYPEPTIDASE"/>
    <property type="match status" value="1"/>
</dbReference>
<organism evidence="9 10">
    <name type="scientific">Zhenhengia yiwuensis</name>
    <dbReference type="NCBI Taxonomy" id="2763666"/>
    <lineage>
        <taxon>Bacteria</taxon>
        <taxon>Bacillati</taxon>
        <taxon>Bacillota</taxon>
        <taxon>Clostridia</taxon>
        <taxon>Lachnospirales</taxon>
        <taxon>Lachnospiraceae</taxon>
        <taxon>Zhenhengia</taxon>
    </lineage>
</organism>
<evidence type="ECO:0000256" key="3">
    <source>
        <dbReference type="ARBA" id="ARBA00022670"/>
    </source>
</evidence>
<dbReference type="AlphaFoldDB" id="A0A926EHR1"/>
<dbReference type="Pfam" id="PF02016">
    <property type="entry name" value="Peptidase_S66"/>
    <property type="match status" value="1"/>
</dbReference>
<feature type="active site" description="Charge relay system" evidence="6">
    <location>
        <position position="203"/>
    </location>
</feature>
<comment type="similarity">
    <text evidence="1">Belongs to the peptidase S66 family.</text>
</comment>
<evidence type="ECO:0000313" key="10">
    <source>
        <dbReference type="Proteomes" id="UP000655830"/>
    </source>
</evidence>
<feature type="domain" description="LD-carboxypeptidase N-terminal" evidence="7">
    <location>
        <begin position="10"/>
        <end position="126"/>
    </location>
</feature>
<protein>
    <submittedName>
        <fullName evidence="9">LD-carboxypeptidase</fullName>
    </submittedName>
</protein>
<dbReference type="Proteomes" id="UP000655830">
    <property type="component" value="Unassembled WGS sequence"/>
</dbReference>
<evidence type="ECO:0000256" key="1">
    <source>
        <dbReference type="ARBA" id="ARBA00010233"/>
    </source>
</evidence>
<keyword evidence="10" id="KW-1185">Reference proteome</keyword>
<dbReference type="InterPro" id="IPR029062">
    <property type="entry name" value="Class_I_gatase-like"/>
</dbReference>
<evidence type="ECO:0000256" key="2">
    <source>
        <dbReference type="ARBA" id="ARBA00022645"/>
    </source>
</evidence>
<comment type="caution">
    <text evidence="9">The sequence shown here is derived from an EMBL/GenBank/DDBJ whole genome shotgun (WGS) entry which is preliminary data.</text>
</comment>
<dbReference type="Pfam" id="PF17676">
    <property type="entry name" value="Peptidase_S66C"/>
    <property type="match status" value="1"/>
</dbReference>
<dbReference type="SUPFAM" id="SSF52317">
    <property type="entry name" value="Class I glutamine amidotransferase-like"/>
    <property type="match status" value="1"/>
</dbReference>
<evidence type="ECO:0000256" key="4">
    <source>
        <dbReference type="ARBA" id="ARBA00022801"/>
    </source>
</evidence>
<gene>
    <name evidence="9" type="ORF">H8718_04425</name>
</gene>
<feature type="domain" description="LD-carboxypeptidase C-terminal" evidence="8">
    <location>
        <begin position="172"/>
        <end position="285"/>
    </location>
</feature>
<keyword evidence="4" id="KW-0378">Hydrolase</keyword>
<sequence length="288" mass="32609">MPLLKKGDKVGLVGCSNPQALTYKIRIDELIQELESLGLRVEMSPCIYEREDGFNGTAKEKAEAFMAFYKDPEIQAIFDLSGGDLANEVLEYLDYELMRNLPPKAVFGYSDLTTVLNALYTKADIKPYLYQIRLLIGSERRLQKERLRKSLFEGQDDLFSLDYKFVQGEKLEGVVVGGNIRCFLKLAGTSYMPDFKDKVLLLESYSGGPMQMSTYLNQYKQLGVFKQIKGILLGSYTVMEQEHLLPTIEELVQKIVDDPTMPIVKTSQIGHNMDSKCIKIGQPICLEV</sequence>
<dbReference type="Gene3D" id="3.50.30.60">
    <property type="entry name" value="LD-carboxypeptidase A C-terminal domain-like"/>
    <property type="match status" value="1"/>
</dbReference>
<dbReference type="PIRSF" id="PIRSF028757">
    <property type="entry name" value="LD-carboxypeptidase"/>
    <property type="match status" value="1"/>
</dbReference>
<dbReference type="PANTHER" id="PTHR30237:SF2">
    <property type="entry name" value="MUREIN TETRAPEPTIDE CARBOXYPEPTIDASE"/>
    <property type="match status" value="1"/>
</dbReference>
<dbReference type="InterPro" id="IPR040449">
    <property type="entry name" value="Peptidase_S66_N"/>
</dbReference>
<dbReference type="InterPro" id="IPR040921">
    <property type="entry name" value="Peptidase_S66C"/>
</dbReference>
<feature type="active site" description="Charge relay system" evidence="6">
    <location>
        <position position="271"/>
    </location>
</feature>
<evidence type="ECO:0000259" key="7">
    <source>
        <dbReference type="Pfam" id="PF02016"/>
    </source>
</evidence>
<evidence type="ECO:0000259" key="8">
    <source>
        <dbReference type="Pfam" id="PF17676"/>
    </source>
</evidence>
<dbReference type="GO" id="GO:0008236">
    <property type="term" value="F:serine-type peptidase activity"/>
    <property type="evidence" value="ECO:0007669"/>
    <property type="project" value="UniProtKB-KW"/>
</dbReference>
<keyword evidence="3" id="KW-0645">Protease</keyword>
<dbReference type="RefSeq" id="WP_249331830.1">
    <property type="nucleotide sequence ID" value="NZ_JACRSY010000005.1"/>
</dbReference>
<feature type="active site" description="Nucleophile" evidence="6">
    <location>
        <position position="110"/>
    </location>
</feature>
<dbReference type="Gene3D" id="3.40.50.10740">
    <property type="entry name" value="Class I glutamine amidotransferase-like"/>
    <property type="match status" value="1"/>
</dbReference>
<keyword evidence="5" id="KW-0720">Serine protease</keyword>
<name>A0A926EHR1_9FIRM</name>
<evidence type="ECO:0000313" key="9">
    <source>
        <dbReference type="EMBL" id="MBC8578775.1"/>
    </source>
</evidence>
<evidence type="ECO:0000256" key="5">
    <source>
        <dbReference type="ARBA" id="ARBA00022825"/>
    </source>
</evidence>